<protein>
    <submittedName>
        <fullName evidence="2">PQQ-like domain-containing protein</fullName>
    </submittedName>
</protein>
<dbReference type="InterPro" id="IPR015943">
    <property type="entry name" value="WD40/YVTN_repeat-like_dom_sf"/>
</dbReference>
<name>A0ABT1HIG7_9NOCA</name>
<dbReference type="Gene3D" id="2.130.10.10">
    <property type="entry name" value="YVTN repeat-like/Quinoprotein amine dehydrogenase"/>
    <property type="match status" value="1"/>
</dbReference>
<evidence type="ECO:0000259" key="1">
    <source>
        <dbReference type="Pfam" id="PF13360"/>
    </source>
</evidence>
<dbReference type="Pfam" id="PF13360">
    <property type="entry name" value="PQQ_2"/>
    <property type="match status" value="1"/>
</dbReference>
<sequence>MPSLSVNSKRGLVILLVAVATIASATITWKVGRDHDQSREADRMRSLGFGVRPTPLWTLDVKRLTDEPGAVLLSAPETLDQTYGFGSVMDSPTHIIAAVARPEQPDLSTGPKVGDVTLVGIDRQNGSVDWRSPVGRVDHCTDRVAATVVGCWTDRRIAFVDTSNGRVLRTEETDFSISYVDIIDGTAFVDGLKDAGKRRTLIFTAAPVGSSVERFRRTIEVRGTDARVAEIRPSSNAFTVSDTVGGVPQYINTAYDLDSGAARFSADGDLRFVGNGMFLADSFARRTKFLLRGDGSRVTTLPGAATNAFASPITTDASFVPTIVGTAVHDPDTGARLWSDPVLEWNTSPQSTTRAVVGSVLVVASPVERALVGLEVRTGRRLWTTPWPNAYFVSDTATDGTHLIVGDNTGMHSVRVSDGRVLWNVRLPTVESTPPGISGTGDGDILVNGLRGNISVWRARKEPVS</sequence>
<proteinExistence type="predicted"/>
<comment type="caution">
    <text evidence="2">The sequence shown here is derived from an EMBL/GenBank/DDBJ whole genome shotgun (WGS) entry which is preliminary data.</text>
</comment>
<dbReference type="SUPFAM" id="SSF50998">
    <property type="entry name" value="Quinoprotein alcohol dehydrogenase-like"/>
    <property type="match status" value="1"/>
</dbReference>
<evidence type="ECO:0000313" key="2">
    <source>
        <dbReference type="EMBL" id="MCP2177691.1"/>
    </source>
</evidence>
<reference evidence="2 3" key="1">
    <citation type="submission" date="2022-06" db="EMBL/GenBank/DDBJ databases">
        <title>Genomic Encyclopedia of Archaeal and Bacterial Type Strains, Phase II (KMG-II): from individual species to whole genera.</title>
        <authorList>
            <person name="Goeker M."/>
        </authorList>
    </citation>
    <scope>NUCLEOTIDE SEQUENCE [LARGE SCALE GENOMIC DNA]</scope>
    <source>
        <strain evidence="2 3">DSM 44693</strain>
    </source>
</reference>
<accession>A0ABT1HIG7</accession>
<evidence type="ECO:0000313" key="3">
    <source>
        <dbReference type="Proteomes" id="UP001206895"/>
    </source>
</evidence>
<dbReference type="EMBL" id="JAMTCJ010000003">
    <property type="protein sequence ID" value="MCP2177691.1"/>
    <property type="molecule type" value="Genomic_DNA"/>
</dbReference>
<keyword evidence="3" id="KW-1185">Reference proteome</keyword>
<gene>
    <name evidence="2" type="ORF">LX13_003519</name>
</gene>
<organism evidence="2 3">
    <name type="scientific">Williamsia maris</name>
    <dbReference type="NCBI Taxonomy" id="72806"/>
    <lineage>
        <taxon>Bacteria</taxon>
        <taxon>Bacillati</taxon>
        <taxon>Actinomycetota</taxon>
        <taxon>Actinomycetes</taxon>
        <taxon>Mycobacteriales</taxon>
        <taxon>Nocardiaceae</taxon>
        <taxon>Williamsia</taxon>
    </lineage>
</organism>
<dbReference type="Proteomes" id="UP001206895">
    <property type="component" value="Unassembled WGS sequence"/>
</dbReference>
<feature type="domain" description="Pyrrolo-quinoline quinone repeat" evidence="1">
    <location>
        <begin position="328"/>
        <end position="434"/>
    </location>
</feature>
<dbReference type="InterPro" id="IPR002372">
    <property type="entry name" value="PQQ_rpt_dom"/>
</dbReference>
<dbReference type="InterPro" id="IPR011047">
    <property type="entry name" value="Quinoprotein_ADH-like_sf"/>
</dbReference>